<dbReference type="GO" id="GO:0008270">
    <property type="term" value="F:zinc ion binding"/>
    <property type="evidence" value="ECO:0007669"/>
    <property type="project" value="TreeGrafter"/>
</dbReference>
<evidence type="ECO:0000256" key="5">
    <source>
        <dbReference type="ARBA" id="ARBA00023136"/>
    </source>
</evidence>
<reference evidence="7 8" key="1">
    <citation type="submission" date="2017-03" db="EMBL/GenBank/DDBJ databases">
        <title>WGS assembly of Porphyra umbilicalis.</title>
        <authorList>
            <person name="Brawley S.H."/>
            <person name="Blouin N.A."/>
            <person name="Ficko-Blean E."/>
            <person name="Wheeler G.L."/>
            <person name="Lohr M."/>
            <person name="Goodson H.V."/>
            <person name="Jenkins J.W."/>
            <person name="Blaby-Haas C.E."/>
            <person name="Helliwell K.E."/>
            <person name="Chan C."/>
            <person name="Marriage T."/>
            <person name="Bhattacharya D."/>
            <person name="Klein A.S."/>
            <person name="Badis Y."/>
            <person name="Brodie J."/>
            <person name="Cao Y."/>
            <person name="Collen J."/>
            <person name="Dittami S.M."/>
            <person name="Gachon C.M."/>
            <person name="Green B.R."/>
            <person name="Karpowicz S."/>
            <person name="Kim J.W."/>
            <person name="Kudahl U."/>
            <person name="Lin S."/>
            <person name="Michel G."/>
            <person name="Mittag M."/>
            <person name="Olson B.J."/>
            <person name="Pangilinan J."/>
            <person name="Peng Y."/>
            <person name="Qiu H."/>
            <person name="Shu S."/>
            <person name="Singer J.T."/>
            <person name="Smith A.G."/>
            <person name="Sprecher B.N."/>
            <person name="Wagner V."/>
            <person name="Wang W."/>
            <person name="Wang Z.-Y."/>
            <person name="Yan J."/>
            <person name="Yarish C."/>
            <person name="Zoeuner-Riek S."/>
            <person name="Zhuang Y."/>
            <person name="Zou Y."/>
            <person name="Lindquist E.A."/>
            <person name="Grimwood J."/>
            <person name="Barry K."/>
            <person name="Rokhsar D.S."/>
            <person name="Schmutz J."/>
            <person name="Stiller J.W."/>
            <person name="Grossman A.R."/>
            <person name="Prochnik S.E."/>
        </authorList>
    </citation>
    <scope>NUCLEOTIDE SEQUENCE [LARGE SCALE GENOMIC DNA]</scope>
    <source>
        <strain evidence="7">4086291</strain>
    </source>
</reference>
<proteinExistence type="inferred from homology"/>
<sequence>MSGADAAGAGGLYPTPATPGAVGVPAGYPLPPPGAYYPPPPYAPGAAAGTPSAAAAGAPAAAAAGTPAAAAAWTPAAAAPRQRPLPATWTTRSEGVTCPGCGASVESKVTVKSCTMGNWVFCCFTCACCVFIPGMCDCASNVYHRCPNCAYMLGGRDLC</sequence>
<dbReference type="PROSITE" id="PS51837">
    <property type="entry name" value="LITAF"/>
    <property type="match status" value="1"/>
</dbReference>
<keyword evidence="4" id="KW-0862">Zinc</keyword>
<dbReference type="PANTHER" id="PTHR23292:SF6">
    <property type="entry name" value="FI16602P1-RELATED"/>
    <property type="match status" value="1"/>
</dbReference>
<keyword evidence="8" id="KW-1185">Reference proteome</keyword>
<dbReference type="PANTHER" id="PTHR23292">
    <property type="entry name" value="LIPOPOLYSACCHARIDE-INDUCED TUMOR NECROSIS FACTOR-ALPHA FACTOR"/>
    <property type="match status" value="1"/>
</dbReference>
<evidence type="ECO:0000313" key="8">
    <source>
        <dbReference type="Proteomes" id="UP000218209"/>
    </source>
</evidence>
<dbReference type="EMBL" id="KV919155">
    <property type="protein sequence ID" value="OSX71234.1"/>
    <property type="molecule type" value="Genomic_DNA"/>
</dbReference>
<dbReference type="GO" id="GO:0016020">
    <property type="term" value="C:membrane"/>
    <property type="evidence" value="ECO:0007669"/>
    <property type="project" value="UniProtKB-SubCell"/>
</dbReference>
<dbReference type="Proteomes" id="UP000218209">
    <property type="component" value="Unassembled WGS sequence"/>
</dbReference>
<dbReference type="SMART" id="SM00714">
    <property type="entry name" value="LITAF"/>
    <property type="match status" value="1"/>
</dbReference>
<evidence type="ECO:0000256" key="2">
    <source>
        <dbReference type="ARBA" id="ARBA00005975"/>
    </source>
</evidence>
<evidence type="ECO:0000313" key="7">
    <source>
        <dbReference type="EMBL" id="OSX71234.1"/>
    </source>
</evidence>
<keyword evidence="3" id="KW-0479">Metal-binding</keyword>
<evidence type="ECO:0000256" key="1">
    <source>
        <dbReference type="ARBA" id="ARBA00004170"/>
    </source>
</evidence>
<comment type="similarity">
    <text evidence="2">Belongs to the CDIP1/LITAF family.</text>
</comment>
<dbReference type="OrthoDB" id="5599753at2759"/>
<evidence type="ECO:0000256" key="3">
    <source>
        <dbReference type="ARBA" id="ARBA00022723"/>
    </source>
</evidence>
<evidence type="ECO:0000256" key="4">
    <source>
        <dbReference type="ARBA" id="ARBA00022833"/>
    </source>
</evidence>
<comment type="subcellular location">
    <subcellularLocation>
        <location evidence="1">Membrane</location>
        <topology evidence="1">Peripheral membrane protein</topology>
    </subcellularLocation>
</comment>
<feature type="domain" description="LITAF" evidence="6">
    <location>
        <begin position="77"/>
        <end position="158"/>
    </location>
</feature>
<name>A0A1X6NRK2_PORUM</name>
<dbReference type="InterPro" id="IPR037519">
    <property type="entry name" value="LITAF_fam"/>
</dbReference>
<evidence type="ECO:0000259" key="6">
    <source>
        <dbReference type="PROSITE" id="PS51837"/>
    </source>
</evidence>
<dbReference type="AlphaFoldDB" id="A0A1X6NRK2"/>
<dbReference type="Pfam" id="PF10601">
    <property type="entry name" value="zf-LITAF-like"/>
    <property type="match status" value="1"/>
</dbReference>
<organism evidence="7 8">
    <name type="scientific">Porphyra umbilicalis</name>
    <name type="common">Purple laver</name>
    <name type="synonym">Red alga</name>
    <dbReference type="NCBI Taxonomy" id="2786"/>
    <lineage>
        <taxon>Eukaryota</taxon>
        <taxon>Rhodophyta</taxon>
        <taxon>Bangiophyceae</taxon>
        <taxon>Bangiales</taxon>
        <taxon>Bangiaceae</taxon>
        <taxon>Porphyra</taxon>
    </lineage>
</organism>
<accession>A0A1X6NRK2</accession>
<gene>
    <name evidence="7" type="ORF">BU14_0574s0005</name>
</gene>
<dbReference type="InterPro" id="IPR006629">
    <property type="entry name" value="LITAF"/>
</dbReference>
<keyword evidence="5" id="KW-0472">Membrane</keyword>
<protein>
    <recommendedName>
        <fullName evidence="6">LITAF domain-containing protein</fullName>
    </recommendedName>
</protein>